<organism evidence="1 2">
    <name type="scientific">Eragrostis curvula</name>
    <name type="common">weeping love grass</name>
    <dbReference type="NCBI Taxonomy" id="38414"/>
    <lineage>
        <taxon>Eukaryota</taxon>
        <taxon>Viridiplantae</taxon>
        <taxon>Streptophyta</taxon>
        <taxon>Embryophyta</taxon>
        <taxon>Tracheophyta</taxon>
        <taxon>Spermatophyta</taxon>
        <taxon>Magnoliopsida</taxon>
        <taxon>Liliopsida</taxon>
        <taxon>Poales</taxon>
        <taxon>Poaceae</taxon>
        <taxon>PACMAD clade</taxon>
        <taxon>Chloridoideae</taxon>
        <taxon>Eragrostideae</taxon>
        <taxon>Eragrostidinae</taxon>
        <taxon>Eragrostis</taxon>
    </lineage>
</organism>
<dbReference type="EMBL" id="RWGY01000051">
    <property type="protein sequence ID" value="TVU06145.1"/>
    <property type="molecule type" value="Genomic_DNA"/>
</dbReference>
<evidence type="ECO:0000313" key="2">
    <source>
        <dbReference type="Proteomes" id="UP000324897"/>
    </source>
</evidence>
<name>A0A5J9T451_9POAL</name>
<proteinExistence type="predicted"/>
<evidence type="ECO:0000313" key="1">
    <source>
        <dbReference type="EMBL" id="TVU06145.1"/>
    </source>
</evidence>
<keyword evidence="2" id="KW-1185">Reference proteome</keyword>
<protein>
    <submittedName>
        <fullName evidence="1">Uncharacterized protein</fullName>
    </submittedName>
</protein>
<sequence>MQATADDQGRITCMKTKLNREILSNQFMIAVLDRFDVLANLLSFMGISHSMLGKLGDCLEPEVHQLSTAAANTSPNFGACWWRSKQLRPWGKTPPLRRKTQNARRNTLPPTPLLAVLFDRFYISNTVNKSHKTRIK</sequence>
<dbReference type="Gramene" id="TVU06145">
    <property type="protein sequence ID" value="TVU06145"/>
    <property type="gene ID" value="EJB05_49341"/>
</dbReference>
<feature type="non-terminal residue" evidence="1">
    <location>
        <position position="1"/>
    </location>
</feature>
<dbReference type="Proteomes" id="UP000324897">
    <property type="component" value="Unassembled WGS sequence"/>
</dbReference>
<dbReference type="AlphaFoldDB" id="A0A5J9T451"/>
<accession>A0A5J9T451</accession>
<reference evidence="1 2" key="1">
    <citation type="journal article" date="2019" name="Sci. Rep.">
        <title>A high-quality genome of Eragrostis curvula grass provides insights into Poaceae evolution and supports new strategies to enhance forage quality.</title>
        <authorList>
            <person name="Carballo J."/>
            <person name="Santos B.A.C.M."/>
            <person name="Zappacosta D."/>
            <person name="Garbus I."/>
            <person name="Selva J.P."/>
            <person name="Gallo C.A."/>
            <person name="Diaz A."/>
            <person name="Albertini E."/>
            <person name="Caccamo M."/>
            <person name="Echenique V."/>
        </authorList>
    </citation>
    <scope>NUCLEOTIDE SEQUENCE [LARGE SCALE GENOMIC DNA]</scope>
    <source>
        <strain evidence="2">cv. Victoria</strain>
        <tissue evidence="1">Leaf</tissue>
    </source>
</reference>
<comment type="caution">
    <text evidence="1">The sequence shown here is derived from an EMBL/GenBank/DDBJ whole genome shotgun (WGS) entry which is preliminary data.</text>
</comment>
<gene>
    <name evidence="1" type="ORF">EJB05_49341</name>
</gene>